<name>A0A5B2WSG4_9PSEU</name>
<dbReference type="InterPro" id="IPR000073">
    <property type="entry name" value="AB_hydrolase_1"/>
</dbReference>
<organism evidence="3 4">
    <name type="scientific">Solihabitans fulvus</name>
    <dbReference type="NCBI Taxonomy" id="1892852"/>
    <lineage>
        <taxon>Bacteria</taxon>
        <taxon>Bacillati</taxon>
        <taxon>Actinomycetota</taxon>
        <taxon>Actinomycetes</taxon>
        <taxon>Pseudonocardiales</taxon>
        <taxon>Pseudonocardiaceae</taxon>
        <taxon>Solihabitans</taxon>
    </lineage>
</organism>
<comment type="caution">
    <text evidence="3">The sequence shown here is derived from an EMBL/GenBank/DDBJ whole genome shotgun (WGS) entry which is preliminary data.</text>
</comment>
<dbReference type="GO" id="GO:0016020">
    <property type="term" value="C:membrane"/>
    <property type="evidence" value="ECO:0007669"/>
    <property type="project" value="TreeGrafter"/>
</dbReference>
<dbReference type="PANTHER" id="PTHR43798:SF31">
    <property type="entry name" value="AB HYDROLASE SUPERFAMILY PROTEIN YCLE"/>
    <property type="match status" value="1"/>
</dbReference>
<keyword evidence="1 3" id="KW-0378">Hydrolase</keyword>
<proteinExistence type="predicted"/>
<reference evidence="3 4" key="2">
    <citation type="submission" date="2019-09" db="EMBL/GenBank/DDBJ databases">
        <authorList>
            <person name="Jin C."/>
        </authorList>
    </citation>
    <scope>NUCLEOTIDE SEQUENCE [LARGE SCALE GENOMIC DNA]</scope>
    <source>
        <strain evidence="3 4">AN110305</strain>
    </source>
</reference>
<gene>
    <name evidence="3" type="ORF">F0L68_29595</name>
</gene>
<reference evidence="3 4" key="1">
    <citation type="submission" date="2019-09" db="EMBL/GenBank/DDBJ databases">
        <title>Goodfellowia gen. nov., a new genus of the Pseudonocardineae related to Actinoalloteichus, containing Goodfellowia coeruleoviolacea gen. nov., comb. nov. gen. nov., comb. nov.</title>
        <authorList>
            <person name="Labeda D."/>
        </authorList>
    </citation>
    <scope>NUCLEOTIDE SEQUENCE [LARGE SCALE GENOMIC DNA]</scope>
    <source>
        <strain evidence="3 4">AN110305</strain>
    </source>
</reference>
<dbReference type="OrthoDB" id="5524362at2"/>
<dbReference type="Pfam" id="PF12697">
    <property type="entry name" value="Abhydrolase_6"/>
    <property type="match status" value="1"/>
</dbReference>
<protein>
    <submittedName>
        <fullName evidence="3">Alpha/beta fold hydrolase</fullName>
    </submittedName>
</protein>
<dbReference type="InterPro" id="IPR050266">
    <property type="entry name" value="AB_hydrolase_sf"/>
</dbReference>
<evidence type="ECO:0000259" key="2">
    <source>
        <dbReference type="Pfam" id="PF12697"/>
    </source>
</evidence>
<evidence type="ECO:0000256" key="1">
    <source>
        <dbReference type="ARBA" id="ARBA00022801"/>
    </source>
</evidence>
<keyword evidence="4" id="KW-1185">Reference proteome</keyword>
<evidence type="ECO:0000313" key="4">
    <source>
        <dbReference type="Proteomes" id="UP000323454"/>
    </source>
</evidence>
<dbReference type="AlphaFoldDB" id="A0A5B2WSG4"/>
<dbReference type="SUPFAM" id="SSF53474">
    <property type="entry name" value="alpha/beta-Hydrolases"/>
    <property type="match status" value="1"/>
</dbReference>
<dbReference type="Proteomes" id="UP000323454">
    <property type="component" value="Unassembled WGS sequence"/>
</dbReference>
<sequence length="365" mass="38056">MVTQAVVGCTLRVTLPVPRGCTVQPLRTLATALIVVLAGAIVASPQAIATTTPDTTCSETSLPVSLGLLPETVHGQLCLPAGDTPRTVQLLVHGGTYNSQYWDLPYDSGSYSYQRDMAANGLATFAVDLLGSGRSSQPLSALVTGTSQASVVHQIVGKLCAGAVSGLRFDRVVLVGHSMGSGVAVLEAATYHDVDGVILTGMSHSMNLLALTNIFVQGVRPALLDPELSQRGGDPGYVTTMPGTRGLFHDPGVVDPGVLAADEATKDQVPATVVPDLLTLAFVSPLSRAITVPVLIANGDRDGLFCAFTCSSEESFLAAENPYFSPDAHLEVRLVPQAGHAVALAISAPDYRADVRDWLSMHFAG</sequence>
<dbReference type="InterPro" id="IPR029058">
    <property type="entry name" value="AB_hydrolase_fold"/>
</dbReference>
<dbReference type="GO" id="GO:0016787">
    <property type="term" value="F:hydrolase activity"/>
    <property type="evidence" value="ECO:0007669"/>
    <property type="project" value="UniProtKB-KW"/>
</dbReference>
<evidence type="ECO:0000313" key="3">
    <source>
        <dbReference type="EMBL" id="KAA2254933.1"/>
    </source>
</evidence>
<dbReference type="Gene3D" id="3.40.50.1820">
    <property type="entry name" value="alpha/beta hydrolase"/>
    <property type="match status" value="1"/>
</dbReference>
<feature type="domain" description="AB hydrolase-1" evidence="2">
    <location>
        <begin position="90"/>
        <end position="350"/>
    </location>
</feature>
<dbReference type="PANTHER" id="PTHR43798">
    <property type="entry name" value="MONOACYLGLYCEROL LIPASE"/>
    <property type="match status" value="1"/>
</dbReference>
<accession>A0A5B2WSG4</accession>
<dbReference type="EMBL" id="VUOB01000059">
    <property type="protein sequence ID" value="KAA2254933.1"/>
    <property type="molecule type" value="Genomic_DNA"/>
</dbReference>